<dbReference type="GO" id="GO:0016788">
    <property type="term" value="F:hydrolase activity, acting on ester bonds"/>
    <property type="evidence" value="ECO:0007669"/>
    <property type="project" value="UniProtKB-UniRule"/>
</dbReference>
<name>A0A1I4PVQ8_9BURK</name>
<dbReference type="GO" id="GO:0009017">
    <property type="term" value="F:succinylglutamate desuccinylase activity"/>
    <property type="evidence" value="ECO:0007669"/>
    <property type="project" value="UniProtKB-EC"/>
</dbReference>
<dbReference type="SUPFAM" id="SSF53187">
    <property type="entry name" value="Zn-dependent exopeptidases"/>
    <property type="match status" value="1"/>
</dbReference>
<comment type="catalytic activity">
    <reaction evidence="5">
        <text>N-succinyl-L-glutamate + H2O = L-glutamate + succinate</text>
        <dbReference type="Rhea" id="RHEA:15169"/>
        <dbReference type="ChEBI" id="CHEBI:15377"/>
        <dbReference type="ChEBI" id="CHEBI:29985"/>
        <dbReference type="ChEBI" id="CHEBI:30031"/>
        <dbReference type="ChEBI" id="CHEBI:58763"/>
        <dbReference type="EC" id="3.5.1.96"/>
    </reaction>
</comment>
<keyword evidence="3 5" id="KW-0378">Hydrolase</keyword>
<keyword evidence="1 5" id="KW-0056">Arginine metabolism</keyword>
<dbReference type="STRING" id="758825.SAMN02982985_03633"/>
<dbReference type="UniPathway" id="UPA00185">
    <property type="reaction ID" value="UER00283"/>
</dbReference>
<evidence type="ECO:0000256" key="2">
    <source>
        <dbReference type="ARBA" id="ARBA00022723"/>
    </source>
</evidence>
<gene>
    <name evidence="5" type="primary">astE</name>
    <name evidence="8" type="ORF">SAMN02982985_03633</name>
</gene>
<feature type="binding site" evidence="5">
    <location>
        <position position="167"/>
    </location>
    <ligand>
        <name>Zn(2+)</name>
        <dbReference type="ChEBI" id="CHEBI:29105"/>
    </ligand>
</feature>
<evidence type="ECO:0000256" key="1">
    <source>
        <dbReference type="ARBA" id="ARBA00022503"/>
    </source>
</evidence>
<evidence type="ECO:0000256" key="4">
    <source>
        <dbReference type="ARBA" id="ARBA00022833"/>
    </source>
</evidence>
<protein>
    <recommendedName>
        <fullName evidence="5">Succinylglutamate desuccinylase</fullName>
        <ecNumber evidence="5">3.5.1.96</ecNumber>
    </recommendedName>
</protein>
<evidence type="ECO:0000313" key="9">
    <source>
        <dbReference type="Proteomes" id="UP000199470"/>
    </source>
</evidence>
<evidence type="ECO:0000256" key="3">
    <source>
        <dbReference type="ARBA" id="ARBA00022801"/>
    </source>
</evidence>
<proteinExistence type="inferred from homology"/>
<dbReference type="HAMAP" id="MF_00767">
    <property type="entry name" value="Arg_catab_AstE"/>
    <property type="match status" value="1"/>
</dbReference>
<dbReference type="PANTHER" id="PTHR15162:SF7">
    <property type="entry name" value="SUCCINYLGLUTAMATE DESUCCINYLASE"/>
    <property type="match status" value="1"/>
</dbReference>
<dbReference type="GO" id="GO:0019545">
    <property type="term" value="P:L-arginine catabolic process to succinate"/>
    <property type="evidence" value="ECO:0007669"/>
    <property type="project" value="UniProtKB-UniRule"/>
</dbReference>
<dbReference type="EC" id="3.5.1.96" evidence="5"/>
<evidence type="ECO:0000259" key="7">
    <source>
        <dbReference type="Pfam" id="PF24827"/>
    </source>
</evidence>
<dbReference type="RefSeq" id="WP_093389109.1">
    <property type="nucleotide sequence ID" value="NZ_FOTW01000017.1"/>
</dbReference>
<dbReference type="InterPro" id="IPR007036">
    <property type="entry name" value="Aste_AspA_hybrid_dom"/>
</dbReference>
<comment type="cofactor">
    <cofactor evidence="5">
        <name>Zn(2+)</name>
        <dbReference type="ChEBI" id="CHEBI:29105"/>
    </cofactor>
    <text evidence="5">Binds 1 zinc ion per subunit.</text>
</comment>
<organism evidence="8 9">
    <name type="scientific">Rugamonas rubra</name>
    <dbReference type="NCBI Taxonomy" id="758825"/>
    <lineage>
        <taxon>Bacteria</taxon>
        <taxon>Pseudomonadati</taxon>
        <taxon>Pseudomonadota</taxon>
        <taxon>Betaproteobacteria</taxon>
        <taxon>Burkholderiales</taxon>
        <taxon>Oxalobacteraceae</taxon>
        <taxon>Telluria group</taxon>
        <taxon>Rugamonas</taxon>
    </lineage>
</organism>
<dbReference type="Pfam" id="PF04952">
    <property type="entry name" value="AstE_AspA_hybrid"/>
    <property type="match status" value="1"/>
</dbReference>
<feature type="binding site" evidence="5">
    <location>
        <position position="77"/>
    </location>
    <ligand>
        <name>Zn(2+)</name>
        <dbReference type="ChEBI" id="CHEBI:29105"/>
    </ligand>
</feature>
<dbReference type="InterPro" id="IPR050178">
    <property type="entry name" value="AspA/AstE_fam"/>
</dbReference>
<dbReference type="Proteomes" id="UP000199470">
    <property type="component" value="Unassembled WGS sequence"/>
</dbReference>
<dbReference type="PANTHER" id="PTHR15162">
    <property type="entry name" value="ASPARTOACYLASE"/>
    <property type="match status" value="1"/>
</dbReference>
<dbReference type="AlphaFoldDB" id="A0A1I4PVQ8"/>
<comment type="function">
    <text evidence="5">Transforms N(2)-succinylglutamate into succinate and glutamate.</text>
</comment>
<dbReference type="GO" id="GO:0008270">
    <property type="term" value="F:zinc ion binding"/>
    <property type="evidence" value="ECO:0007669"/>
    <property type="project" value="UniProtKB-UniRule"/>
</dbReference>
<evidence type="ECO:0000313" key="8">
    <source>
        <dbReference type="EMBL" id="SFM31656.1"/>
    </source>
</evidence>
<evidence type="ECO:0000256" key="5">
    <source>
        <dbReference type="HAMAP-Rule" id="MF_00767"/>
    </source>
</evidence>
<accession>A0A1I4PVQ8</accession>
<dbReference type="Gene3D" id="3.40.630.10">
    <property type="entry name" value="Zn peptidases"/>
    <property type="match status" value="1"/>
</dbReference>
<dbReference type="OrthoDB" id="5290473at2"/>
<dbReference type="NCBIfam" id="NF003706">
    <property type="entry name" value="PRK05324.1"/>
    <property type="match status" value="1"/>
</dbReference>
<reference evidence="8 9" key="1">
    <citation type="submission" date="2016-10" db="EMBL/GenBank/DDBJ databases">
        <authorList>
            <person name="de Groot N.N."/>
        </authorList>
    </citation>
    <scope>NUCLEOTIDE SEQUENCE [LARGE SCALE GENOMIC DNA]</scope>
    <source>
        <strain evidence="8 9">ATCC 43154</strain>
    </source>
</reference>
<dbReference type="InterPro" id="IPR055438">
    <property type="entry name" value="AstE_AspA_cat"/>
</dbReference>
<comment type="similarity">
    <text evidence="5">Belongs to the AspA/AstE family. Succinylglutamate desuccinylase subfamily.</text>
</comment>
<sequence length="343" mass="35919">MHKSDTAVSETGGAQALPEAVRALAEADFGAVAARFTAAGFAVTQPADGILTIKATAGEGASQRASVLVSVGVHGDETGPIEVVAYLLDALSHQAGQLQADLMLCVGNIDAIRAGKRFIDADLNRMFRAERGTLAGTAEAARADVMMAATAAFFADAGPQRWHLDLHTAIRPSVYPTFAIVPELIEDGARRGLIDWLGRAGIGAIIMNPASAGTYSYYSSEHHGAAGTTVELGRIGTLGQNDIGQFAAASAALDALLRGASAPEAKQQPHVFNTAQQIIKLSDGFRMAFGRDTQNFTALPQGAEIARDGDKVYTVQHAEELVVFPNPDVRVGLRAGLMVVRVS</sequence>
<feature type="binding site" evidence="5">
    <location>
        <position position="74"/>
    </location>
    <ligand>
        <name>Zn(2+)</name>
        <dbReference type="ChEBI" id="CHEBI:29105"/>
    </ligand>
</feature>
<evidence type="ECO:0000259" key="6">
    <source>
        <dbReference type="Pfam" id="PF04952"/>
    </source>
</evidence>
<keyword evidence="2 5" id="KW-0479">Metal-binding</keyword>
<dbReference type="GO" id="GO:0019544">
    <property type="term" value="P:L-arginine catabolic process to L-glutamate"/>
    <property type="evidence" value="ECO:0007669"/>
    <property type="project" value="UniProtKB-UniRule"/>
</dbReference>
<feature type="domain" description="Succinylglutamate desuccinylase/Aspartoacylase catalytic" evidence="7">
    <location>
        <begin position="66"/>
        <end position="254"/>
    </location>
</feature>
<dbReference type="EMBL" id="FOTW01000017">
    <property type="protein sequence ID" value="SFM31656.1"/>
    <property type="molecule type" value="Genomic_DNA"/>
</dbReference>
<keyword evidence="9" id="KW-1185">Reference proteome</keyword>
<comment type="pathway">
    <text evidence="5">Amino-acid degradation; L-arginine degradation via AST pathway; L-glutamate and succinate from L-arginine: step 5/5.</text>
</comment>
<dbReference type="Pfam" id="PF24827">
    <property type="entry name" value="AstE_AspA_cat"/>
    <property type="match status" value="1"/>
</dbReference>
<feature type="active site" evidence="5">
    <location>
        <position position="231"/>
    </location>
</feature>
<feature type="domain" description="AstE/AspA barrel-sandwich hybrid" evidence="6">
    <location>
        <begin position="268"/>
        <end position="341"/>
    </location>
</feature>
<dbReference type="InterPro" id="IPR016681">
    <property type="entry name" value="SuccinylGlu_desuccinylase"/>
</dbReference>
<keyword evidence="4 5" id="KW-0862">Zinc</keyword>